<sequence length="225" mass="25019">MGATCNNLRCHPGGPFLVVFVGFNFNHSKMFTCVYSSQAGTWNHLNSFDRTVPVPPSVLVGNALYLSFPNTNYVEVLKYNTDTHGIDRVIELETLLPADDRCLTSTDMMLGFTEGTNVIFLRRNNTLFTIDLMSNLATKVYEAREIYNAVPYMAFYTPGAARRRHRVGAMSRRSGTEGPNSAYVGSIHGDPKAATFSDRHEATGSGTRRQRWGLGGGRWERSIHG</sequence>
<evidence type="ECO:0000256" key="1">
    <source>
        <dbReference type="SAM" id="MobiDB-lite"/>
    </source>
</evidence>
<dbReference type="Proteomes" id="UP001054889">
    <property type="component" value="Unassembled WGS sequence"/>
</dbReference>
<dbReference type="EMBL" id="BQKI01000077">
    <property type="protein sequence ID" value="GJN24293.1"/>
    <property type="molecule type" value="Genomic_DNA"/>
</dbReference>
<accession>A0AAV5EPI6</accession>
<reference evidence="2" key="1">
    <citation type="journal article" date="2018" name="DNA Res.">
        <title>Multiple hybrid de novo genome assembly of finger millet, an orphan allotetraploid crop.</title>
        <authorList>
            <person name="Hatakeyama M."/>
            <person name="Aluri S."/>
            <person name="Balachadran M.T."/>
            <person name="Sivarajan S.R."/>
            <person name="Patrignani A."/>
            <person name="Gruter S."/>
            <person name="Poveda L."/>
            <person name="Shimizu-Inatsugi R."/>
            <person name="Baeten J."/>
            <person name="Francoijs K.J."/>
            <person name="Nataraja K.N."/>
            <person name="Reddy Y.A.N."/>
            <person name="Phadnis S."/>
            <person name="Ravikumar R.L."/>
            <person name="Schlapbach R."/>
            <person name="Sreeman S.M."/>
            <person name="Shimizu K.K."/>
        </authorList>
    </citation>
    <scope>NUCLEOTIDE SEQUENCE</scope>
</reference>
<gene>
    <name evidence="2" type="primary">gb12026</name>
    <name evidence="2" type="ORF">PR202_gb12026</name>
</gene>
<evidence type="ECO:0000313" key="2">
    <source>
        <dbReference type="EMBL" id="GJN24293.1"/>
    </source>
</evidence>
<name>A0AAV5EPI6_ELECO</name>
<evidence type="ECO:0000313" key="3">
    <source>
        <dbReference type="Proteomes" id="UP001054889"/>
    </source>
</evidence>
<dbReference type="AlphaFoldDB" id="A0AAV5EPI6"/>
<keyword evidence="3" id="KW-1185">Reference proteome</keyword>
<organism evidence="2 3">
    <name type="scientific">Eleusine coracana subsp. coracana</name>
    <dbReference type="NCBI Taxonomy" id="191504"/>
    <lineage>
        <taxon>Eukaryota</taxon>
        <taxon>Viridiplantae</taxon>
        <taxon>Streptophyta</taxon>
        <taxon>Embryophyta</taxon>
        <taxon>Tracheophyta</taxon>
        <taxon>Spermatophyta</taxon>
        <taxon>Magnoliopsida</taxon>
        <taxon>Liliopsida</taxon>
        <taxon>Poales</taxon>
        <taxon>Poaceae</taxon>
        <taxon>PACMAD clade</taxon>
        <taxon>Chloridoideae</taxon>
        <taxon>Cynodonteae</taxon>
        <taxon>Eleusininae</taxon>
        <taxon>Eleusine</taxon>
    </lineage>
</organism>
<comment type="caution">
    <text evidence="2">The sequence shown here is derived from an EMBL/GenBank/DDBJ whole genome shotgun (WGS) entry which is preliminary data.</text>
</comment>
<dbReference type="PANTHER" id="PTHR33186:SF15">
    <property type="entry name" value="OS06G0249850 PROTEIN"/>
    <property type="match status" value="1"/>
</dbReference>
<feature type="region of interest" description="Disordered" evidence="1">
    <location>
        <begin position="166"/>
        <end position="216"/>
    </location>
</feature>
<protein>
    <submittedName>
        <fullName evidence="2">Uncharacterized protein</fullName>
    </submittedName>
</protein>
<dbReference type="PANTHER" id="PTHR33186">
    <property type="entry name" value="OS10G0136150 PROTEIN-RELATED"/>
    <property type="match status" value="1"/>
</dbReference>
<proteinExistence type="predicted"/>
<reference evidence="2" key="2">
    <citation type="submission" date="2021-12" db="EMBL/GenBank/DDBJ databases">
        <title>Resequencing data analysis of finger millet.</title>
        <authorList>
            <person name="Hatakeyama M."/>
            <person name="Aluri S."/>
            <person name="Balachadran M.T."/>
            <person name="Sivarajan S.R."/>
            <person name="Poveda L."/>
            <person name="Shimizu-Inatsugi R."/>
            <person name="Schlapbach R."/>
            <person name="Sreeman S.M."/>
            <person name="Shimizu K.K."/>
        </authorList>
    </citation>
    <scope>NUCLEOTIDE SEQUENCE</scope>
</reference>